<accession>A0A9D3VZN7</accession>
<sequence length="102" mass="10900">MDILILDLCNLLPCFLLCQSTDLADKDSSKDKGTGQLSIKCKEGIGKGSKDSKPTIVVRNDVGKVFLNALLYPGIKTSAQKNSVVAIFHTSDDGGNNGREKS</sequence>
<dbReference type="EMBL" id="JAIQCV010000004">
    <property type="protein sequence ID" value="KAH1106279.1"/>
    <property type="molecule type" value="Genomic_DNA"/>
</dbReference>
<dbReference type="InterPro" id="IPR011993">
    <property type="entry name" value="PH-like_dom_sf"/>
</dbReference>
<comment type="caution">
    <text evidence="2">The sequence shown here is derived from an EMBL/GenBank/DDBJ whole genome shotgun (WGS) entry which is preliminary data.</text>
</comment>
<keyword evidence="3" id="KW-1185">Reference proteome</keyword>
<gene>
    <name evidence="2" type="ORF">J1N35_010047</name>
</gene>
<dbReference type="Proteomes" id="UP000828251">
    <property type="component" value="Unassembled WGS sequence"/>
</dbReference>
<reference evidence="2 3" key="1">
    <citation type="journal article" date="2021" name="Plant Biotechnol. J.">
        <title>Multi-omics assisted identification of the key and species-specific regulatory components of drought-tolerant mechanisms in Gossypium stocksii.</title>
        <authorList>
            <person name="Yu D."/>
            <person name="Ke L."/>
            <person name="Zhang D."/>
            <person name="Wu Y."/>
            <person name="Sun Y."/>
            <person name="Mei J."/>
            <person name="Sun J."/>
            <person name="Sun Y."/>
        </authorList>
    </citation>
    <scope>NUCLEOTIDE SEQUENCE [LARGE SCALE GENOMIC DNA]</scope>
    <source>
        <strain evidence="3">cv. E1</strain>
        <tissue evidence="2">Leaf</tissue>
    </source>
</reference>
<name>A0A9D3VZN7_9ROSI</name>
<dbReference type="OrthoDB" id="185618at2759"/>
<evidence type="ECO:0000313" key="2">
    <source>
        <dbReference type="EMBL" id="KAH1106279.1"/>
    </source>
</evidence>
<dbReference type="AlphaFoldDB" id="A0A9D3VZN7"/>
<evidence type="ECO:0000313" key="3">
    <source>
        <dbReference type="Proteomes" id="UP000828251"/>
    </source>
</evidence>
<dbReference type="Gene3D" id="2.30.29.30">
    <property type="entry name" value="Pleckstrin-homology domain (PH domain)/Phosphotyrosine-binding domain (PTB)"/>
    <property type="match status" value="1"/>
</dbReference>
<keyword evidence="1" id="KW-0732">Signal</keyword>
<proteinExistence type="predicted"/>
<organism evidence="2 3">
    <name type="scientific">Gossypium stocksii</name>
    <dbReference type="NCBI Taxonomy" id="47602"/>
    <lineage>
        <taxon>Eukaryota</taxon>
        <taxon>Viridiplantae</taxon>
        <taxon>Streptophyta</taxon>
        <taxon>Embryophyta</taxon>
        <taxon>Tracheophyta</taxon>
        <taxon>Spermatophyta</taxon>
        <taxon>Magnoliopsida</taxon>
        <taxon>eudicotyledons</taxon>
        <taxon>Gunneridae</taxon>
        <taxon>Pentapetalae</taxon>
        <taxon>rosids</taxon>
        <taxon>malvids</taxon>
        <taxon>Malvales</taxon>
        <taxon>Malvaceae</taxon>
        <taxon>Malvoideae</taxon>
        <taxon>Gossypium</taxon>
    </lineage>
</organism>
<protein>
    <submittedName>
        <fullName evidence="2">Uncharacterized protein</fullName>
    </submittedName>
</protein>
<feature type="signal peptide" evidence="1">
    <location>
        <begin position="1"/>
        <end position="20"/>
    </location>
</feature>
<evidence type="ECO:0000256" key="1">
    <source>
        <dbReference type="SAM" id="SignalP"/>
    </source>
</evidence>
<dbReference type="SUPFAM" id="SSF50729">
    <property type="entry name" value="PH domain-like"/>
    <property type="match status" value="1"/>
</dbReference>
<feature type="chain" id="PRO_5039500295" evidence="1">
    <location>
        <begin position="21"/>
        <end position="102"/>
    </location>
</feature>